<reference evidence="2 3" key="1">
    <citation type="submission" date="2019-05" db="EMBL/GenBank/DDBJ databases">
        <authorList>
            <person name="Qu J.-H."/>
        </authorList>
    </citation>
    <scope>NUCLEOTIDE SEQUENCE [LARGE SCALE GENOMIC DNA]</scope>
    <source>
        <strain evidence="2 3">Z12</strain>
    </source>
</reference>
<gene>
    <name evidence="2" type="ORF">FEM55_15215</name>
</gene>
<accession>A0A5R9KBK5</accession>
<proteinExistence type="predicted"/>
<dbReference type="OrthoDB" id="962055at2"/>
<feature type="signal peptide" evidence="1">
    <location>
        <begin position="1"/>
        <end position="19"/>
    </location>
</feature>
<keyword evidence="3" id="KW-1185">Reference proteome</keyword>
<comment type="caution">
    <text evidence="2">The sequence shown here is derived from an EMBL/GenBank/DDBJ whole genome shotgun (WGS) entry which is preliminary data.</text>
</comment>
<evidence type="ECO:0000313" key="3">
    <source>
        <dbReference type="Proteomes" id="UP000309788"/>
    </source>
</evidence>
<dbReference type="Proteomes" id="UP000309788">
    <property type="component" value="Unassembled WGS sequence"/>
</dbReference>
<keyword evidence="1" id="KW-0732">Signal</keyword>
<evidence type="ECO:0000313" key="2">
    <source>
        <dbReference type="EMBL" id="TLU92097.1"/>
    </source>
</evidence>
<sequence>MKPYLLLALFSILPACCSAQIFVGDVDINRADSIKIVEVYINRRVLRNMVNVYVDYGQKDNFNAQSLGYRTDNLIIMQPETKKKMVFKSTAAVLNFFERNHWEYLDGFAENAAADSGYYYYFKKRQ</sequence>
<dbReference type="RefSeq" id="WP_138282206.1">
    <property type="nucleotide sequence ID" value="NZ_BMGE01000003.1"/>
</dbReference>
<name>A0A5R9KBK5_9BACT</name>
<feature type="chain" id="PRO_5024380433" evidence="1">
    <location>
        <begin position="20"/>
        <end position="126"/>
    </location>
</feature>
<protein>
    <submittedName>
        <fullName evidence="2">Uncharacterized protein</fullName>
    </submittedName>
</protein>
<dbReference type="EMBL" id="VCEI01000025">
    <property type="protein sequence ID" value="TLU92097.1"/>
    <property type="molecule type" value="Genomic_DNA"/>
</dbReference>
<evidence type="ECO:0000256" key="1">
    <source>
        <dbReference type="SAM" id="SignalP"/>
    </source>
</evidence>
<organism evidence="2 3">
    <name type="scientific">Dyadobacter sediminis</name>
    <dbReference type="NCBI Taxonomy" id="1493691"/>
    <lineage>
        <taxon>Bacteria</taxon>
        <taxon>Pseudomonadati</taxon>
        <taxon>Bacteroidota</taxon>
        <taxon>Cytophagia</taxon>
        <taxon>Cytophagales</taxon>
        <taxon>Spirosomataceae</taxon>
        <taxon>Dyadobacter</taxon>
    </lineage>
</organism>
<dbReference type="AlphaFoldDB" id="A0A5R9KBK5"/>